<evidence type="ECO:0000256" key="3">
    <source>
        <dbReference type="ARBA" id="ARBA00022729"/>
    </source>
</evidence>
<evidence type="ECO:0000313" key="5">
    <source>
        <dbReference type="Proteomes" id="UP000187181"/>
    </source>
</evidence>
<proteinExistence type="predicted"/>
<dbReference type="OrthoDB" id="1524955at2"/>
<dbReference type="AlphaFoldDB" id="A0A1R3XP21"/>
<accession>A0A1R3XP21</accession>
<evidence type="ECO:0000256" key="1">
    <source>
        <dbReference type="ARBA" id="ARBA00003989"/>
    </source>
</evidence>
<reference evidence="5" key="1">
    <citation type="submission" date="2017-01" db="EMBL/GenBank/DDBJ databases">
        <authorList>
            <person name="Varghese N."/>
            <person name="Submissions S."/>
        </authorList>
    </citation>
    <scope>NUCLEOTIDE SEQUENCE [LARGE SCALE GENOMIC DNA]</scope>
    <source>
        <strain evidence="5">LP100</strain>
    </source>
</reference>
<dbReference type="STRING" id="1317125.SAMN05444128_3113"/>
<dbReference type="EMBL" id="FTPP01000003">
    <property type="protein sequence ID" value="SIT93628.1"/>
    <property type="molecule type" value="Genomic_DNA"/>
</dbReference>
<sequence length="185" mass="21820">MSVSIPVWHIKPRLFTLLFMGLLYFMTFTAFSQTRDILHNKLSPKDTIQQDTISYEDKEQRIEQKNQTLERFIKSADLEIDGLIVDETITKIGRDFYDIFNRQWEAPPDVKNYTILIQEKPTRGNGAYVILVVNDEPVFEYILQPRYDMIEEVSTYAVTFITEYVVNNQLNQQLEAEGRKAYEVY</sequence>
<dbReference type="Proteomes" id="UP000187181">
    <property type="component" value="Unassembled WGS sequence"/>
</dbReference>
<comment type="function">
    <text evidence="1">May be involved in the biogenesis of curli organelles.</text>
</comment>
<gene>
    <name evidence="4" type="ORF">SAMN05444128_3113</name>
</gene>
<evidence type="ECO:0000256" key="2">
    <source>
        <dbReference type="ARBA" id="ARBA00014024"/>
    </source>
</evidence>
<keyword evidence="3" id="KW-0732">Signal</keyword>
<organism evidence="4 5">
    <name type="scientific">Pontibacter indicus</name>
    <dbReference type="NCBI Taxonomy" id="1317125"/>
    <lineage>
        <taxon>Bacteria</taxon>
        <taxon>Pseudomonadati</taxon>
        <taxon>Bacteroidota</taxon>
        <taxon>Cytophagia</taxon>
        <taxon>Cytophagales</taxon>
        <taxon>Hymenobacteraceae</taxon>
        <taxon>Pontibacter</taxon>
    </lineage>
</organism>
<keyword evidence="5" id="KW-1185">Reference proteome</keyword>
<evidence type="ECO:0000313" key="4">
    <source>
        <dbReference type="EMBL" id="SIT93628.1"/>
    </source>
</evidence>
<protein>
    <recommendedName>
        <fullName evidence="2">Curli production assembly/transport component CsgE</fullName>
    </recommendedName>
</protein>
<dbReference type="InterPro" id="IPR018900">
    <property type="entry name" value="Curli_CsgE"/>
</dbReference>
<name>A0A1R3XP21_9BACT</name>
<dbReference type="Pfam" id="PF10627">
    <property type="entry name" value="CsgE"/>
    <property type="match status" value="1"/>
</dbReference>